<dbReference type="PANTHER" id="PTHR30001">
    <property type="entry name" value="RIBONUCLEASE"/>
    <property type="match status" value="1"/>
</dbReference>
<reference evidence="12" key="2">
    <citation type="submission" date="2021-04" db="EMBL/GenBank/DDBJ databases">
        <authorList>
            <person name="Gilroy R."/>
        </authorList>
    </citation>
    <scope>NUCLEOTIDE SEQUENCE</scope>
    <source>
        <strain evidence="12">CHK187-5294</strain>
    </source>
</reference>
<dbReference type="InterPro" id="IPR004659">
    <property type="entry name" value="RNase_E/G"/>
</dbReference>
<evidence type="ECO:0000256" key="5">
    <source>
        <dbReference type="ARBA" id="ARBA00022723"/>
    </source>
</evidence>
<evidence type="ECO:0000256" key="7">
    <source>
        <dbReference type="ARBA" id="ARBA00022801"/>
    </source>
</evidence>
<feature type="domain" description="S1 motif" evidence="11">
    <location>
        <begin position="39"/>
        <end position="112"/>
    </location>
</feature>
<evidence type="ECO:0000256" key="3">
    <source>
        <dbReference type="ARBA" id="ARBA00022519"/>
    </source>
</evidence>
<evidence type="ECO:0000256" key="9">
    <source>
        <dbReference type="ARBA" id="ARBA00022884"/>
    </source>
</evidence>
<evidence type="ECO:0000256" key="1">
    <source>
        <dbReference type="ARBA" id="ARBA00001946"/>
    </source>
</evidence>
<evidence type="ECO:0000313" key="13">
    <source>
        <dbReference type="Proteomes" id="UP000824132"/>
    </source>
</evidence>
<evidence type="ECO:0000256" key="4">
    <source>
        <dbReference type="ARBA" id="ARBA00022722"/>
    </source>
</evidence>
<keyword evidence="6" id="KW-0255">Endonuclease</keyword>
<keyword evidence="9" id="KW-0694">RNA-binding</keyword>
<dbReference type="CDD" id="cd04453">
    <property type="entry name" value="S1_RNase_E"/>
    <property type="match status" value="1"/>
</dbReference>
<keyword evidence="4" id="KW-0540">Nuclease</keyword>
<dbReference type="PANTHER" id="PTHR30001:SF1">
    <property type="entry name" value="RIBONUCLEASE E_G-LIKE PROTEIN, CHLOROPLASTIC"/>
    <property type="match status" value="1"/>
</dbReference>
<dbReference type="SUPFAM" id="SSF50249">
    <property type="entry name" value="Nucleic acid-binding proteins"/>
    <property type="match status" value="1"/>
</dbReference>
<keyword evidence="3" id="KW-0997">Cell inner membrane</keyword>
<dbReference type="GO" id="GO:0016787">
    <property type="term" value="F:hydrolase activity"/>
    <property type="evidence" value="ECO:0007669"/>
    <property type="project" value="UniProtKB-KW"/>
</dbReference>
<dbReference type="SMART" id="SM00316">
    <property type="entry name" value="S1"/>
    <property type="match status" value="1"/>
</dbReference>
<dbReference type="Pfam" id="PF10150">
    <property type="entry name" value="RNase_E_G"/>
    <property type="match status" value="1"/>
</dbReference>
<keyword evidence="2" id="KW-1003">Cell membrane</keyword>
<gene>
    <name evidence="12" type="ORF">H9727_02905</name>
</gene>
<keyword evidence="7" id="KW-0378">Hydrolase</keyword>
<keyword evidence="5" id="KW-0479">Metal-binding</keyword>
<sequence>MQKNMYFDYFGGDCFAAVTEGDTLVEFHLDSANASDISGNIYKGRVVNVLEGMQAAFVQFGQAKNGYLAAGDIPAAEGAHVSERLNVNVGDEVMVQVLKSPIGTKGARLTMNPSFVGKHLIYLPGTPFLGVSRKIAEEEERAKLLMLAEKLRYEGDGLIMRTNAPLADLKTLRTEAKYLRGLYLSAIEAYEDASVGDLVYRDADVHVRLLRDFEFSEIDKIYIGSATVYRRVLELMKRVGKRNMVVQYDGEREMFDFFGLEKQVQEILSPRVELKNGAYLIFDKTEALTVIDVNTGKFIGNTDSLEDTVFETNLLAAKEVARQVRLRNVGGIVVVDFIDMEREEHRLAVAEALREALKTDRAKCNVSETSGLGLIQFTRKKSKDDNTVMLTKTCPYCRGAGTVLSDTYIAFKIKIALKNCFAEGYENAIVELNAGIFAQILSRRMFSHTLKNSWKDKRIYMVPHKTYHEEYFTVRGDNSNVLHLPDTAKLLY</sequence>
<dbReference type="GO" id="GO:0046872">
    <property type="term" value="F:metal ion binding"/>
    <property type="evidence" value="ECO:0007669"/>
    <property type="project" value="UniProtKB-KW"/>
</dbReference>
<evidence type="ECO:0000256" key="6">
    <source>
        <dbReference type="ARBA" id="ARBA00022759"/>
    </source>
</evidence>
<reference evidence="12" key="1">
    <citation type="journal article" date="2021" name="PeerJ">
        <title>Extensive microbial diversity within the chicken gut microbiome revealed by metagenomics and culture.</title>
        <authorList>
            <person name="Gilroy R."/>
            <person name="Ravi A."/>
            <person name="Getino M."/>
            <person name="Pursley I."/>
            <person name="Horton D.L."/>
            <person name="Alikhan N.F."/>
            <person name="Baker D."/>
            <person name="Gharbi K."/>
            <person name="Hall N."/>
            <person name="Watson M."/>
            <person name="Adriaenssens E.M."/>
            <person name="Foster-Nyarko E."/>
            <person name="Jarju S."/>
            <person name="Secka A."/>
            <person name="Antonio M."/>
            <person name="Oren A."/>
            <person name="Chaudhuri R.R."/>
            <person name="La Ragione R."/>
            <person name="Hildebrand F."/>
            <person name="Pallen M.J."/>
        </authorList>
    </citation>
    <scope>NUCLEOTIDE SEQUENCE</scope>
    <source>
        <strain evidence="12">CHK187-5294</strain>
    </source>
</reference>
<accession>A0A9D2ID03</accession>
<evidence type="ECO:0000313" key="12">
    <source>
        <dbReference type="EMBL" id="HIZ03213.1"/>
    </source>
</evidence>
<dbReference type="EMBL" id="DXCL01000018">
    <property type="protein sequence ID" value="HIZ03213.1"/>
    <property type="molecule type" value="Genomic_DNA"/>
</dbReference>
<comment type="caution">
    <text evidence="12">The sequence shown here is derived from an EMBL/GenBank/DDBJ whole genome shotgun (WGS) entry which is preliminary data.</text>
</comment>
<proteinExistence type="predicted"/>
<protein>
    <submittedName>
        <fullName evidence="12">Rne/Rng family ribonuclease</fullName>
    </submittedName>
</protein>
<evidence type="ECO:0000259" key="11">
    <source>
        <dbReference type="PROSITE" id="PS50126"/>
    </source>
</evidence>
<comment type="cofactor">
    <cofactor evidence="1">
        <name>Mg(2+)</name>
        <dbReference type="ChEBI" id="CHEBI:18420"/>
    </cofactor>
</comment>
<dbReference type="GO" id="GO:0004540">
    <property type="term" value="F:RNA nuclease activity"/>
    <property type="evidence" value="ECO:0007669"/>
    <property type="project" value="InterPro"/>
</dbReference>
<organism evidence="12 13">
    <name type="scientific">Candidatus Borkfalkia avistercoris</name>
    <dbReference type="NCBI Taxonomy" id="2838504"/>
    <lineage>
        <taxon>Bacteria</taxon>
        <taxon>Bacillati</taxon>
        <taxon>Bacillota</taxon>
        <taxon>Clostridia</taxon>
        <taxon>Christensenellales</taxon>
        <taxon>Christensenellaceae</taxon>
        <taxon>Candidatus Borkfalkia</taxon>
    </lineage>
</organism>
<dbReference type="GO" id="GO:0004519">
    <property type="term" value="F:endonuclease activity"/>
    <property type="evidence" value="ECO:0007669"/>
    <property type="project" value="UniProtKB-KW"/>
</dbReference>
<dbReference type="GO" id="GO:0006364">
    <property type="term" value="P:rRNA processing"/>
    <property type="evidence" value="ECO:0007669"/>
    <property type="project" value="TreeGrafter"/>
</dbReference>
<dbReference type="Proteomes" id="UP000824132">
    <property type="component" value="Unassembled WGS sequence"/>
</dbReference>
<evidence type="ECO:0000256" key="8">
    <source>
        <dbReference type="ARBA" id="ARBA00022842"/>
    </source>
</evidence>
<dbReference type="InterPro" id="IPR019307">
    <property type="entry name" value="RNA-bd_AU-1/RNase_E/G"/>
</dbReference>
<dbReference type="GO" id="GO:0005737">
    <property type="term" value="C:cytoplasm"/>
    <property type="evidence" value="ECO:0007669"/>
    <property type="project" value="TreeGrafter"/>
</dbReference>
<keyword evidence="8" id="KW-0460">Magnesium</keyword>
<keyword evidence="10" id="KW-0472">Membrane</keyword>
<dbReference type="InterPro" id="IPR012340">
    <property type="entry name" value="NA-bd_OB-fold"/>
</dbReference>
<dbReference type="PROSITE" id="PS50126">
    <property type="entry name" value="S1"/>
    <property type="match status" value="1"/>
</dbReference>
<name>A0A9D2ID03_9FIRM</name>
<evidence type="ECO:0000256" key="10">
    <source>
        <dbReference type="ARBA" id="ARBA00023136"/>
    </source>
</evidence>
<dbReference type="NCBIfam" id="TIGR00757">
    <property type="entry name" value="RNaseEG"/>
    <property type="match status" value="1"/>
</dbReference>
<dbReference type="AlphaFoldDB" id="A0A9D2ID03"/>
<dbReference type="Gene3D" id="2.40.50.140">
    <property type="entry name" value="Nucleic acid-binding proteins"/>
    <property type="match status" value="1"/>
</dbReference>
<dbReference type="GO" id="GO:0003723">
    <property type="term" value="F:RNA binding"/>
    <property type="evidence" value="ECO:0007669"/>
    <property type="project" value="UniProtKB-KW"/>
</dbReference>
<dbReference type="InterPro" id="IPR003029">
    <property type="entry name" value="S1_domain"/>
</dbReference>
<evidence type="ECO:0000256" key="2">
    <source>
        <dbReference type="ARBA" id="ARBA00022475"/>
    </source>
</evidence>